<dbReference type="EMBL" id="JAUEPS010000010">
    <property type="protein sequence ID" value="KAK0461612.1"/>
    <property type="molecule type" value="Genomic_DNA"/>
</dbReference>
<dbReference type="AlphaFoldDB" id="A0AA39N9P3"/>
<proteinExistence type="predicted"/>
<sequence length="193" mass="21123">MLARDVPKELPFHLLALRCSLSYPPRHLKRMAMSSASNDISDEETSLLNGLRRRRLSYCTTCAASDSEDVEYTSSNTSTTCTAVNVGNFQRIITRAPARRARGPFTSALEQFQPGRPQPRSSAQRVENSEPSESIAAPASQHTQVSCNCRPVGWGQLIFAGLISGMVVISSLALVFTVALTRRVYVSGLKSLF</sequence>
<dbReference type="RefSeq" id="XP_060333350.1">
    <property type="nucleotide sequence ID" value="XM_060466264.1"/>
</dbReference>
<keyword evidence="2" id="KW-1133">Transmembrane helix</keyword>
<evidence type="ECO:0000313" key="3">
    <source>
        <dbReference type="EMBL" id="KAK0461612.1"/>
    </source>
</evidence>
<feature type="region of interest" description="Disordered" evidence="1">
    <location>
        <begin position="108"/>
        <end position="139"/>
    </location>
</feature>
<reference evidence="3" key="1">
    <citation type="submission" date="2023-06" db="EMBL/GenBank/DDBJ databases">
        <authorList>
            <consortium name="Lawrence Berkeley National Laboratory"/>
            <person name="Ahrendt S."/>
            <person name="Sahu N."/>
            <person name="Indic B."/>
            <person name="Wong-Bajracharya J."/>
            <person name="Merenyi Z."/>
            <person name="Ke H.-M."/>
            <person name="Monk M."/>
            <person name="Kocsube S."/>
            <person name="Drula E."/>
            <person name="Lipzen A."/>
            <person name="Balint B."/>
            <person name="Henrissat B."/>
            <person name="Andreopoulos B."/>
            <person name="Martin F.M."/>
            <person name="Harder C.B."/>
            <person name="Rigling D."/>
            <person name="Ford K.L."/>
            <person name="Foster G.D."/>
            <person name="Pangilinan J."/>
            <person name="Papanicolaou A."/>
            <person name="Barry K."/>
            <person name="LaButti K."/>
            <person name="Viragh M."/>
            <person name="Koriabine M."/>
            <person name="Yan M."/>
            <person name="Riley R."/>
            <person name="Champramary S."/>
            <person name="Plett K.L."/>
            <person name="Tsai I.J."/>
            <person name="Slot J."/>
            <person name="Sipos G."/>
            <person name="Plett J."/>
            <person name="Nagy L.G."/>
            <person name="Grigoriev I.V."/>
        </authorList>
    </citation>
    <scope>NUCLEOTIDE SEQUENCE</scope>
    <source>
        <strain evidence="3">CCBAS 213</strain>
    </source>
</reference>
<name>A0AA39N9P3_ARMTA</name>
<feature type="compositionally biased region" description="Low complexity" evidence="1">
    <location>
        <begin position="129"/>
        <end position="139"/>
    </location>
</feature>
<protein>
    <submittedName>
        <fullName evidence="3">Uncharacterized protein</fullName>
    </submittedName>
</protein>
<dbReference type="GeneID" id="85349812"/>
<evidence type="ECO:0000313" key="4">
    <source>
        <dbReference type="Proteomes" id="UP001175211"/>
    </source>
</evidence>
<dbReference type="Proteomes" id="UP001175211">
    <property type="component" value="Unassembled WGS sequence"/>
</dbReference>
<keyword evidence="4" id="KW-1185">Reference proteome</keyword>
<keyword evidence="2" id="KW-0812">Transmembrane</keyword>
<gene>
    <name evidence="3" type="ORF">EV420DRAFT_118667</name>
</gene>
<organism evidence="3 4">
    <name type="scientific">Armillaria tabescens</name>
    <name type="common">Ringless honey mushroom</name>
    <name type="synonym">Agaricus tabescens</name>
    <dbReference type="NCBI Taxonomy" id="1929756"/>
    <lineage>
        <taxon>Eukaryota</taxon>
        <taxon>Fungi</taxon>
        <taxon>Dikarya</taxon>
        <taxon>Basidiomycota</taxon>
        <taxon>Agaricomycotina</taxon>
        <taxon>Agaricomycetes</taxon>
        <taxon>Agaricomycetidae</taxon>
        <taxon>Agaricales</taxon>
        <taxon>Marasmiineae</taxon>
        <taxon>Physalacriaceae</taxon>
        <taxon>Desarmillaria</taxon>
    </lineage>
</organism>
<accession>A0AA39N9P3</accession>
<keyword evidence="2" id="KW-0472">Membrane</keyword>
<comment type="caution">
    <text evidence="3">The sequence shown here is derived from an EMBL/GenBank/DDBJ whole genome shotgun (WGS) entry which is preliminary data.</text>
</comment>
<evidence type="ECO:0000256" key="2">
    <source>
        <dbReference type="SAM" id="Phobius"/>
    </source>
</evidence>
<feature type="transmembrane region" description="Helical" evidence="2">
    <location>
        <begin position="154"/>
        <end position="180"/>
    </location>
</feature>
<evidence type="ECO:0000256" key="1">
    <source>
        <dbReference type="SAM" id="MobiDB-lite"/>
    </source>
</evidence>